<evidence type="ECO:0000313" key="2">
    <source>
        <dbReference type="Proteomes" id="UP000054823"/>
    </source>
</evidence>
<sequence length="203" mass="24421">MPEKGPLSGTGLRCAVLADHPRWRVCLRAWFPRVPQQRGYVPAWRQSSFLHTRGRRLPNPELFLQRLLPQRGWVLQKDLRRLQWCLRAPKDQRERLHHRWPVGRHSGRRQQKLRRRCCPDQGQRLAPLTWHSRGLGWRPPRQQARPRQRYPQRLLPERCRRCPCLYQAQPQVRRRGSPHSERFPPQWGPLQALLRACRLRTGR</sequence>
<dbReference type="AlphaFoldDB" id="A0A0P1ERX6"/>
<evidence type="ECO:0000313" key="1">
    <source>
        <dbReference type="EMBL" id="CUH53127.1"/>
    </source>
</evidence>
<name>A0A0P1ERX6_9RHOB</name>
<dbReference type="Proteomes" id="UP000054823">
    <property type="component" value="Unassembled WGS sequence"/>
</dbReference>
<gene>
    <name evidence="1" type="ORF">SHM7688_02579</name>
</gene>
<keyword evidence="2" id="KW-1185">Reference proteome</keyword>
<dbReference type="EMBL" id="CYPW01000025">
    <property type="protein sequence ID" value="CUH53127.1"/>
    <property type="molecule type" value="Genomic_DNA"/>
</dbReference>
<reference evidence="1 2" key="1">
    <citation type="submission" date="2015-09" db="EMBL/GenBank/DDBJ databases">
        <authorList>
            <consortium name="Swine Surveillance"/>
        </authorList>
    </citation>
    <scope>NUCLEOTIDE SEQUENCE [LARGE SCALE GENOMIC DNA]</scope>
    <source>
        <strain evidence="1 2">CECT 7688</strain>
    </source>
</reference>
<protein>
    <submittedName>
        <fullName evidence="1">Uncharacterized protein</fullName>
    </submittedName>
</protein>
<accession>A0A0P1ERX6</accession>
<proteinExistence type="predicted"/>
<organism evidence="1 2">
    <name type="scientific">Shimia marina</name>
    <dbReference type="NCBI Taxonomy" id="321267"/>
    <lineage>
        <taxon>Bacteria</taxon>
        <taxon>Pseudomonadati</taxon>
        <taxon>Pseudomonadota</taxon>
        <taxon>Alphaproteobacteria</taxon>
        <taxon>Rhodobacterales</taxon>
        <taxon>Roseobacteraceae</taxon>
    </lineage>
</organism>